<evidence type="ECO:0000313" key="3">
    <source>
        <dbReference type="Proteomes" id="UP000724672"/>
    </source>
</evidence>
<gene>
    <name evidence="2" type="ORF">GOQ27_15090</name>
</gene>
<feature type="region of interest" description="Disordered" evidence="1">
    <location>
        <begin position="117"/>
        <end position="137"/>
    </location>
</feature>
<sequence length="162" mass="19235">MIKDEDKKKLEELKKKTVSNNKKGAVHVKESKDVKIENSKIDIDYDEIRKIFKSELNVRLEEMQKRIFKGFVKSMQDQHDFLRDRIYDNIKITKDANNKLNKLYKAAVKEGSIVDEEEVKRKQEEEKRKAEEQRKKEEKAKILMAELESLGVNVEVKKRNAR</sequence>
<reference evidence="2" key="1">
    <citation type="submission" date="2019-12" db="EMBL/GenBank/DDBJ databases">
        <title>Clostridiaceae gen. nov. sp. nov., isolated from sediment in Xinjiang, China.</title>
        <authorList>
            <person name="Zhang R."/>
        </authorList>
    </citation>
    <scope>NUCLEOTIDE SEQUENCE</scope>
    <source>
        <strain evidence="2">D2Q-11</strain>
    </source>
</reference>
<evidence type="ECO:0000313" key="2">
    <source>
        <dbReference type="EMBL" id="MBS4539798.1"/>
    </source>
</evidence>
<accession>A0A942Z9Y3</accession>
<protein>
    <submittedName>
        <fullName evidence="2">Uncharacterized protein</fullName>
    </submittedName>
</protein>
<name>A0A942Z9Y3_9FIRM</name>
<organism evidence="2 3">
    <name type="scientific">Anaeromonas frigoriresistens</name>
    <dbReference type="NCBI Taxonomy" id="2683708"/>
    <lineage>
        <taxon>Bacteria</taxon>
        <taxon>Bacillati</taxon>
        <taxon>Bacillota</taxon>
        <taxon>Tissierellia</taxon>
        <taxon>Tissierellales</taxon>
        <taxon>Thermohalobacteraceae</taxon>
        <taxon>Anaeromonas</taxon>
    </lineage>
</organism>
<keyword evidence="3" id="KW-1185">Reference proteome</keyword>
<dbReference type="EMBL" id="WSFT01000053">
    <property type="protein sequence ID" value="MBS4539798.1"/>
    <property type="molecule type" value="Genomic_DNA"/>
</dbReference>
<dbReference type="RefSeq" id="WP_203367712.1">
    <property type="nucleotide sequence ID" value="NZ_WSFT01000053.1"/>
</dbReference>
<feature type="compositionally biased region" description="Basic and acidic residues" evidence="1">
    <location>
        <begin position="118"/>
        <end position="137"/>
    </location>
</feature>
<evidence type="ECO:0000256" key="1">
    <source>
        <dbReference type="SAM" id="MobiDB-lite"/>
    </source>
</evidence>
<dbReference type="Proteomes" id="UP000724672">
    <property type="component" value="Unassembled WGS sequence"/>
</dbReference>
<dbReference type="AlphaFoldDB" id="A0A942Z9Y3"/>
<proteinExistence type="predicted"/>
<comment type="caution">
    <text evidence="2">The sequence shown here is derived from an EMBL/GenBank/DDBJ whole genome shotgun (WGS) entry which is preliminary data.</text>
</comment>